<evidence type="ECO:0000313" key="1">
    <source>
        <dbReference type="EMBL" id="KIK78461.1"/>
    </source>
</evidence>
<dbReference type="HOGENOM" id="CLU_1917720_0_0_1"/>
<dbReference type="InParanoid" id="A0A0D0D4F0"/>
<dbReference type="STRING" id="930991.A0A0D0D4F0"/>
<proteinExistence type="predicted"/>
<dbReference type="EMBL" id="KN826582">
    <property type="protein sequence ID" value="KIK78461.1"/>
    <property type="molecule type" value="Genomic_DNA"/>
</dbReference>
<accession>A0A0D0D4F0</accession>
<organism evidence="1 2">
    <name type="scientific">Paxillus rubicundulus Ve08.2h10</name>
    <dbReference type="NCBI Taxonomy" id="930991"/>
    <lineage>
        <taxon>Eukaryota</taxon>
        <taxon>Fungi</taxon>
        <taxon>Dikarya</taxon>
        <taxon>Basidiomycota</taxon>
        <taxon>Agaricomycotina</taxon>
        <taxon>Agaricomycetes</taxon>
        <taxon>Agaricomycetidae</taxon>
        <taxon>Boletales</taxon>
        <taxon>Paxilineae</taxon>
        <taxon>Paxillaceae</taxon>
        <taxon>Paxillus</taxon>
    </lineage>
</organism>
<sequence>MPAMIRPETGDTIMTLVPDQDFLPLPAVQRKRSRDSGASTATFVNVKGFLLEEVDHERAITPLTAYCFMTGFIPKAEPRKLPNSNAVCFSAIFAWCASQTGNTIQLSIATAWPSVLFSLSSPAASSVDSVIR</sequence>
<dbReference type="Proteomes" id="UP000054538">
    <property type="component" value="Unassembled WGS sequence"/>
</dbReference>
<evidence type="ECO:0000313" key="2">
    <source>
        <dbReference type="Proteomes" id="UP000054538"/>
    </source>
</evidence>
<protein>
    <submittedName>
        <fullName evidence="1">Uncharacterized protein</fullName>
    </submittedName>
</protein>
<gene>
    <name evidence="1" type="ORF">PAXRUDRAFT_16860</name>
</gene>
<keyword evidence="2" id="KW-1185">Reference proteome</keyword>
<dbReference type="AlphaFoldDB" id="A0A0D0D4F0"/>
<reference evidence="2" key="2">
    <citation type="submission" date="2015-01" db="EMBL/GenBank/DDBJ databases">
        <title>Evolutionary Origins and Diversification of the Mycorrhizal Mutualists.</title>
        <authorList>
            <consortium name="DOE Joint Genome Institute"/>
            <consortium name="Mycorrhizal Genomics Consortium"/>
            <person name="Kohler A."/>
            <person name="Kuo A."/>
            <person name="Nagy L.G."/>
            <person name="Floudas D."/>
            <person name="Copeland A."/>
            <person name="Barry K.W."/>
            <person name="Cichocki N."/>
            <person name="Veneault-Fourrey C."/>
            <person name="LaButti K."/>
            <person name="Lindquist E.A."/>
            <person name="Lipzen A."/>
            <person name="Lundell T."/>
            <person name="Morin E."/>
            <person name="Murat C."/>
            <person name="Riley R."/>
            <person name="Ohm R."/>
            <person name="Sun H."/>
            <person name="Tunlid A."/>
            <person name="Henrissat B."/>
            <person name="Grigoriev I.V."/>
            <person name="Hibbett D.S."/>
            <person name="Martin F."/>
        </authorList>
    </citation>
    <scope>NUCLEOTIDE SEQUENCE [LARGE SCALE GENOMIC DNA]</scope>
    <source>
        <strain evidence="2">Ve08.2h10</strain>
    </source>
</reference>
<reference evidence="1 2" key="1">
    <citation type="submission" date="2014-04" db="EMBL/GenBank/DDBJ databases">
        <authorList>
            <consortium name="DOE Joint Genome Institute"/>
            <person name="Kuo A."/>
            <person name="Kohler A."/>
            <person name="Jargeat P."/>
            <person name="Nagy L.G."/>
            <person name="Floudas D."/>
            <person name="Copeland A."/>
            <person name="Barry K.W."/>
            <person name="Cichocki N."/>
            <person name="Veneault-Fourrey C."/>
            <person name="LaButti K."/>
            <person name="Lindquist E.A."/>
            <person name="Lipzen A."/>
            <person name="Lundell T."/>
            <person name="Morin E."/>
            <person name="Murat C."/>
            <person name="Sun H."/>
            <person name="Tunlid A."/>
            <person name="Henrissat B."/>
            <person name="Grigoriev I.V."/>
            <person name="Hibbett D.S."/>
            <person name="Martin F."/>
            <person name="Nordberg H.P."/>
            <person name="Cantor M.N."/>
            <person name="Hua S.X."/>
        </authorList>
    </citation>
    <scope>NUCLEOTIDE SEQUENCE [LARGE SCALE GENOMIC DNA]</scope>
    <source>
        <strain evidence="1 2">Ve08.2h10</strain>
    </source>
</reference>
<dbReference type="OrthoDB" id="10603167at2759"/>
<name>A0A0D0D4F0_9AGAM</name>